<dbReference type="PANTHER" id="PTHR42800:SF1">
    <property type="entry name" value="EXOINULINASE INUD (AFU_ORTHOLOGUE AFUA_5G00480)"/>
    <property type="match status" value="1"/>
</dbReference>
<dbReference type="InterPro" id="IPR013189">
    <property type="entry name" value="Glyco_hydro_32_C"/>
</dbReference>
<evidence type="ECO:0000259" key="7">
    <source>
        <dbReference type="Pfam" id="PF08244"/>
    </source>
</evidence>
<keyword evidence="9" id="KW-1185">Reference proteome</keyword>
<evidence type="ECO:0000313" key="8">
    <source>
        <dbReference type="EMBL" id="MET7000383.1"/>
    </source>
</evidence>
<organism evidence="8 9">
    <name type="scientific">Chitinophaga defluvii</name>
    <dbReference type="NCBI Taxonomy" id="3163343"/>
    <lineage>
        <taxon>Bacteria</taxon>
        <taxon>Pseudomonadati</taxon>
        <taxon>Bacteroidota</taxon>
        <taxon>Chitinophagia</taxon>
        <taxon>Chitinophagales</taxon>
        <taxon>Chitinophagaceae</taxon>
        <taxon>Chitinophaga</taxon>
    </lineage>
</organism>
<keyword evidence="2 4" id="KW-0378">Hydrolase</keyword>
<name>A0ABV2TBH6_9BACT</name>
<comment type="similarity">
    <text evidence="1 4">Belongs to the glycosyl hydrolase 32 family.</text>
</comment>
<evidence type="ECO:0000313" key="9">
    <source>
        <dbReference type="Proteomes" id="UP001549749"/>
    </source>
</evidence>
<dbReference type="SMART" id="SM00640">
    <property type="entry name" value="Glyco_32"/>
    <property type="match status" value="1"/>
</dbReference>
<dbReference type="EMBL" id="JBEXAC010000002">
    <property type="protein sequence ID" value="MET7000383.1"/>
    <property type="molecule type" value="Genomic_DNA"/>
</dbReference>
<evidence type="ECO:0000259" key="6">
    <source>
        <dbReference type="Pfam" id="PF00251"/>
    </source>
</evidence>
<dbReference type="Pfam" id="PF08244">
    <property type="entry name" value="Glyco_hydro_32C"/>
    <property type="match status" value="1"/>
</dbReference>
<comment type="caution">
    <text evidence="8">The sequence shown here is derived from an EMBL/GenBank/DDBJ whole genome shotgun (WGS) entry which is preliminary data.</text>
</comment>
<evidence type="ECO:0000256" key="5">
    <source>
        <dbReference type="SAM" id="SignalP"/>
    </source>
</evidence>
<evidence type="ECO:0000256" key="1">
    <source>
        <dbReference type="ARBA" id="ARBA00009902"/>
    </source>
</evidence>
<dbReference type="SUPFAM" id="SSF75005">
    <property type="entry name" value="Arabinanase/levansucrase/invertase"/>
    <property type="match status" value="1"/>
</dbReference>
<accession>A0ABV2TBH6</accession>
<keyword evidence="5" id="KW-0732">Signal</keyword>
<feature type="domain" description="Glycosyl hydrolase family 32 N-terminal" evidence="6">
    <location>
        <begin position="35"/>
        <end position="343"/>
    </location>
</feature>
<reference evidence="8 9" key="1">
    <citation type="submission" date="2024-06" db="EMBL/GenBank/DDBJ databases">
        <title>Chitinophaga defluvii sp. nov., isolated from municipal sewage.</title>
        <authorList>
            <person name="Zhang L."/>
        </authorList>
    </citation>
    <scope>NUCLEOTIDE SEQUENCE [LARGE SCALE GENOMIC DNA]</scope>
    <source>
        <strain evidence="8 9">H8</strain>
    </source>
</reference>
<protein>
    <submittedName>
        <fullName evidence="8">Glycoside hydrolase family 32 protein</fullName>
    </submittedName>
</protein>
<dbReference type="InterPro" id="IPR013148">
    <property type="entry name" value="Glyco_hydro_32_N"/>
</dbReference>
<dbReference type="CDD" id="cd18622">
    <property type="entry name" value="GH32_Inu-like"/>
    <property type="match status" value="1"/>
</dbReference>
<dbReference type="GO" id="GO:0016787">
    <property type="term" value="F:hydrolase activity"/>
    <property type="evidence" value="ECO:0007669"/>
    <property type="project" value="UniProtKB-KW"/>
</dbReference>
<dbReference type="InterPro" id="IPR013320">
    <property type="entry name" value="ConA-like_dom_sf"/>
</dbReference>
<evidence type="ECO:0000256" key="4">
    <source>
        <dbReference type="RuleBase" id="RU362110"/>
    </source>
</evidence>
<dbReference type="Gene3D" id="2.60.120.560">
    <property type="entry name" value="Exo-inulinase, domain 1"/>
    <property type="match status" value="1"/>
</dbReference>
<dbReference type="PANTHER" id="PTHR42800">
    <property type="entry name" value="EXOINULINASE INUD (AFU_ORTHOLOGUE AFUA_5G00480)"/>
    <property type="match status" value="1"/>
</dbReference>
<dbReference type="Pfam" id="PF00251">
    <property type="entry name" value="Glyco_hydro_32N"/>
    <property type="match status" value="1"/>
</dbReference>
<dbReference type="SUPFAM" id="SSF49899">
    <property type="entry name" value="Concanavalin A-like lectins/glucanases"/>
    <property type="match status" value="1"/>
</dbReference>
<feature type="chain" id="PRO_5045650544" evidence="5">
    <location>
        <begin position="21"/>
        <end position="507"/>
    </location>
</feature>
<gene>
    <name evidence="8" type="ORF">ABR189_23530</name>
</gene>
<keyword evidence="3 4" id="KW-0326">Glycosidase</keyword>
<evidence type="ECO:0000256" key="3">
    <source>
        <dbReference type="ARBA" id="ARBA00023295"/>
    </source>
</evidence>
<dbReference type="InterPro" id="IPR001362">
    <property type="entry name" value="Glyco_hydro_32"/>
</dbReference>
<feature type="domain" description="Glycosyl hydrolase family 32 C-terminal" evidence="7">
    <location>
        <begin position="361"/>
        <end position="503"/>
    </location>
</feature>
<proteinExistence type="inferred from homology"/>
<sequence length="507" mass="57112">MRKQLFQLTIAALMPMLLQAQEQPVPTPQWRPVYHFTAEKNWLNDPNGLIYLNGVYHMYYQHNPFENKWGHMSWGHATSRDLLHWQHLPVAIPEIETKDTTTMIFSGSAVWDEHNTSGFGKHGKGAIVAIYTGHQPKQGKESQFIAYSNDGGLTYTNYTGNPVVDINKGDFRDPSVIWLEDQRKWLMTVAEPGAHKILFYSSANLKEWELLSEFSNQGDTRKIWECPSLTPMYVDGDPAKKKWVLMISSGNPDAQQGLQYFTGDFDGRRFINDNPAESKLFIDYGKTFYAAIPFNHLPGNKQTMIGWLVPFETPTHPWRGQMSIPRDMLLKHTPQGVRLYQQPAAVITSSLVKLPAAKRLSKKQFTVTGGLTLNNTKRFHSNAYWLDATFATGGADEFGFRIAQQKNGDKVVAETVIGYNAQRQELYITQIKDGNVTGNTEKMAVSPEDGKVRLQVLFDKSSLEVFVNGGEKVLTTLLFPAENATGLTLFAKGAVQVDTLKGWDLGK</sequence>
<feature type="signal peptide" evidence="5">
    <location>
        <begin position="1"/>
        <end position="20"/>
    </location>
</feature>
<dbReference type="Proteomes" id="UP001549749">
    <property type="component" value="Unassembled WGS sequence"/>
</dbReference>
<dbReference type="InterPro" id="IPR023296">
    <property type="entry name" value="Glyco_hydro_beta-prop_sf"/>
</dbReference>
<dbReference type="Gene3D" id="2.115.10.20">
    <property type="entry name" value="Glycosyl hydrolase domain, family 43"/>
    <property type="match status" value="1"/>
</dbReference>
<dbReference type="RefSeq" id="WP_354662943.1">
    <property type="nucleotide sequence ID" value="NZ_JBEXAC010000002.1"/>
</dbReference>
<evidence type="ECO:0000256" key="2">
    <source>
        <dbReference type="ARBA" id="ARBA00022801"/>
    </source>
</evidence>